<comment type="caution">
    <text evidence="4">The sequence shown here is derived from an EMBL/GenBank/DDBJ whole genome shotgun (WGS) entry which is preliminary data.</text>
</comment>
<evidence type="ECO:0000256" key="1">
    <source>
        <dbReference type="ARBA" id="ARBA00022801"/>
    </source>
</evidence>
<evidence type="ECO:0000259" key="3">
    <source>
        <dbReference type="Pfam" id="PF00326"/>
    </source>
</evidence>
<keyword evidence="1" id="KW-0378">Hydrolase</keyword>
<dbReference type="GO" id="GO:0004252">
    <property type="term" value="F:serine-type endopeptidase activity"/>
    <property type="evidence" value="ECO:0007669"/>
    <property type="project" value="TreeGrafter"/>
</dbReference>
<dbReference type="Pfam" id="PF00326">
    <property type="entry name" value="Peptidase_S9"/>
    <property type="match status" value="1"/>
</dbReference>
<dbReference type="InterPro" id="IPR001375">
    <property type="entry name" value="Peptidase_S9_cat"/>
</dbReference>
<reference evidence="4 5" key="1">
    <citation type="submission" date="2019-07" db="EMBL/GenBank/DDBJ databases">
        <title>Draft genome for Aliikangiella sp. M105.</title>
        <authorList>
            <person name="Wang G."/>
        </authorList>
    </citation>
    <scope>NUCLEOTIDE SEQUENCE [LARGE SCALE GENOMIC DNA]</scope>
    <source>
        <strain evidence="4 5">M105</strain>
    </source>
</reference>
<gene>
    <name evidence="4" type="ORF">FLL46_00315</name>
</gene>
<organism evidence="4 5">
    <name type="scientific">Aliikangiella coralliicola</name>
    <dbReference type="NCBI Taxonomy" id="2592383"/>
    <lineage>
        <taxon>Bacteria</taxon>
        <taxon>Pseudomonadati</taxon>
        <taxon>Pseudomonadota</taxon>
        <taxon>Gammaproteobacteria</taxon>
        <taxon>Oceanospirillales</taxon>
        <taxon>Pleioneaceae</taxon>
        <taxon>Aliikangiella</taxon>
    </lineage>
</organism>
<dbReference type="SUPFAM" id="SSF82171">
    <property type="entry name" value="DPP6 N-terminal domain-like"/>
    <property type="match status" value="1"/>
</dbReference>
<evidence type="ECO:0000313" key="5">
    <source>
        <dbReference type="Proteomes" id="UP000315439"/>
    </source>
</evidence>
<dbReference type="SUPFAM" id="SSF53474">
    <property type="entry name" value="alpha/beta-Hydrolases"/>
    <property type="match status" value="1"/>
</dbReference>
<dbReference type="AlphaFoldDB" id="A0A545UIR6"/>
<feature type="chain" id="PRO_5021973890" evidence="2">
    <location>
        <begin position="28"/>
        <end position="674"/>
    </location>
</feature>
<feature type="domain" description="Peptidase S9 prolyl oligopeptidase catalytic" evidence="3">
    <location>
        <begin position="454"/>
        <end position="665"/>
    </location>
</feature>
<dbReference type="FunFam" id="3.40.50.1820:FF:000442">
    <property type="entry name" value="Subfamily S9C unassigned peptidase"/>
    <property type="match status" value="1"/>
</dbReference>
<keyword evidence="2" id="KW-0732">Signal</keyword>
<dbReference type="GO" id="GO:0006508">
    <property type="term" value="P:proteolysis"/>
    <property type="evidence" value="ECO:0007669"/>
    <property type="project" value="InterPro"/>
</dbReference>
<proteinExistence type="predicted"/>
<dbReference type="InterPro" id="IPR029058">
    <property type="entry name" value="AB_hydrolase_fold"/>
</dbReference>
<name>A0A545UIR6_9GAMM</name>
<dbReference type="OrthoDB" id="4269629at2"/>
<evidence type="ECO:0000313" key="4">
    <source>
        <dbReference type="EMBL" id="TQV89361.1"/>
    </source>
</evidence>
<accession>A0A545UIR6</accession>
<sequence>MNTFNKFPMFAAFFCLLILFCSSSLISASELPIEYFAEPSKSRDVKISPDGKHLAVILNKNGKDVLAILDRNTRKPLSAFGVKGSGRGVGYFDWVSDSRLIYAVTESYSWDKAIRLNGELFGVNIDGSQHKIIFGYRSEDVKPGSRLNQDKAEYGSHEIIDMLKEDEKHILISFFPWREMGLYYAHDSRVIPTVYRLNVYSGKKRKVISLAKPGAEGITDNNGEVRFSISVDDDNHQVVSYREPGSDSWKNFSLKNFEGTNATPVSFSEDNKSVYFSANVKGGTRGLYLFHLETKQFEKLFHSEAADVSQYVMDFAGRRVVAVGTDLDVPEYHYIDKKDKKSKLHKMLKKAFAGNDIVITSATDDGSALIVLAYADNSPGDYFLFDTKSMGADHVLGTRDWIDPALMATTEPMKFEMRDGLVIQGFLTKPQVAKKQKLPLVVLPHGGPHSRDFWGFDWEVQLLANRGYAVLQLNFRGSTGYGQKFEEMGHKNWGTSMQDDITDATLALIKQGIVDLEKICIFGHSYGGYAAVMGTVKEPDLFQCAVGSVGVYDLPMMYTEGDIPGNKSGLAYLNKTLGSDMDELKRRSPVYNVGKIKADLLLIHGLQDKRVPIEQAASLKNALDKIGKKYEWLELRNEGHGYYDVKNRVRIFKKILAFLDKNIGDSSARQSASK</sequence>
<protein>
    <submittedName>
        <fullName evidence="4">S9 family peptidase</fullName>
    </submittedName>
</protein>
<dbReference type="Proteomes" id="UP000315439">
    <property type="component" value="Unassembled WGS sequence"/>
</dbReference>
<dbReference type="PANTHER" id="PTHR42776">
    <property type="entry name" value="SERINE PEPTIDASE S9 FAMILY MEMBER"/>
    <property type="match status" value="1"/>
</dbReference>
<dbReference type="RefSeq" id="WP_142891425.1">
    <property type="nucleotide sequence ID" value="NZ_ML660160.1"/>
</dbReference>
<dbReference type="Gene3D" id="3.40.50.1820">
    <property type="entry name" value="alpha/beta hydrolase"/>
    <property type="match status" value="1"/>
</dbReference>
<feature type="signal peptide" evidence="2">
    <location>
        <begin position="1"/>
        <end position="27"/>
    </location>
</feature>
<keyword evidence="5" id="KW-1185">Reference proteome</keyword>
<dbReference type="EMBL" id="VIKS01000001">
    <property type="protein sequence ID" value="TQV89361.1"/>
    <property type="molecule type" value="Genomic_DNA"/>
</dbReference>
<dbReference type="PANTHER" id="PTHR42776:SF27">
    <property type="entry name" value="DIPEPTIDYL PEPTIDASE FAMILY MEMBER 6"/>
    <property type="match status" value="1"/>
</dbReference>
<evidence type="ECO:0000256" key="2">
    <source>
        <dbReference type="SAM" id="SignalP"/>
    </source>
</evidence>